<evidence type="ECO:0000256" key="6">
    <source>
        <dbReference type="ARBA" id="ARBA00023136"/>
    </source>
</evidence>
<feature type="transmembrane region" description="Helical" evidence="7">
    <location>
        <begin position="72"/>
        <end position="92"/>
    </location>
</feature>
<organism evidence="9 10">
    <name type="scientific">Bacillus sonorensis</name>
    <dbReference type="NCBI Taxonomy" id="119858"/>
    <lineage>
        <taxon>Bacteria</taxon>
        <taxon>Bacillati</taxon>
        <taxon>Bacillota</taxon>
        <taxon>Bacilli</taxon>
        <taxon>Bacillales</taxon>
        <taxon>Bacillaceae</taxon>
        <taxon>Bacillus</taxon>
    </lineage>
</organism>
<feature type="transmembrane region" description="Helical" evidence="7">
    <location>
        <begin position="277"/>
        <end position="297"/>
    </location>
</feature>
<reference evidence="9 10" key="1">
    <citation type="submission" date="2017-06" db="EMBL/GenBank/DDBJ databases">
        <title>Genome sequence of Bacillus sonorensis strain SRCM101395.</title>
        <authorList>
            <person name="Cho S.H."/>
        </authorList>
    </citation>
    <scope>NUCLEOTIDE SEQUENCE [LARGE SCALE GENOMIC DNA]</scope>
    <source>
        <strain evidence="9 10">SRCM101395</strain>
    </source>
</reference>
<dbReference type="PANTHER" id="PTHR43414:SF1">
    <property type="entry name" value="PEPTIDE PERMEASE"/>
    <property type="match status" value="1"/>
</dbReference>
<dbReference type="PROSITE" id="PS50850">
    <property type="entry name" value="MFS"/>
    <property type="match status" value="1"/>
</dbReference>
<keyword evidence="10" id="KW-1185">Reference proteome</keyword>
<evidence type="ECO:0000313" key="10">
    <source>
        <dbReference type="Proteomes" id="UP000196877"/>
    </source>
</evidence>
<gene>
    <name evidence="9" type="ORF">S101395_03689</name>
</gene>
<comment type="subcellular location">
    <subcellularLocation>
        <location evidence="1">Cell membrane</location>
        <topology evidence="1">Multi-pass membrane protein</topology>
    </subcellularLocation>
</comment>
<evidence type="ECO:0000256" key="4">
    <source>
        <dbReference type="ARBA" id="ARBA00022692"/>
    </source>
</evidence>
<dbReference type="InterPro" id="IPR020846">
    <property type="entry name" value="MFS_dom"/>
</dbReference>
<keyword evidence="5 7" id="KW-1133">Transmembrane helix</keyword>
<feature type="transmembrane region" description="Helical" evidence="7">
    <location>
        <begin position="189"/>
        <end position="207"/>
    </location>
</feature>
<accession>A0ABM6LLE3</accession>
<dbReference type="PANTHER" id="PTHR43414">
    <property type="entry name" value="MULTIDRUG RESISTANCE PROTEIN MDTG"/>
    <property type="match status" value="1"/>
</dbReference>
<evidence type="ECO:0000256" key="2">
    <source>
        <dbReference type="ARBA" id="ARBA00022448"/>
    </source>
</evidence>
<dbReference type="EMBL" id="CP021920">
    <property type="protein sequence ID" value="ASB90195.1"/>
    <property type="molecule type" value="Genomic_DNA"/>
</dbReference>
<dbReference type="SUPFAM" id="SSF103473">
    <property type="entry name" value="MFS general substrate transporter"/>
    <property type="match status" value="1"/>
</dbReference>
<evidence type="ECO:0000256" key="3">
    <source>
        <dbReference type="ARBA" id="ARBA00022475"/>
    </source>
</evidence>
<evidence type="ECO:0000259" key="8">
    <source>
        <dbReference type="PROSITE" id="PS50850"/>
    </source>
</evidence>
<dbReference type="InterPro" id="IPR036259">
    <property type="entry name" value="MFS_trans_sf"/>
</dbReference>
<name>A0ABM6LLE3_9BACI</name>
<evidence type="ECO:0000256" key="1">
    <source>
        <dbReference type="ARBA" id="ARBA00004651"/>
    </source>
</evidence>
<dbReference type="Proteomes" id="UP000196877">
    <property type="component" value="Chromosome"/>
</dbReference>
<evidence type="ECO:0000256" key="5">
    <source>
        <dbReference type="ARBA" id="ARBA00022989"/>
    </source>
</evidence>
<dbReference type="InterPro" id="IPR011701">
    <property type="entry name" value="MFS"/>
</dbReference>
<evidence type="ECO:0000256" key="7">
    <source>
        <dbReference type="SAM" id="Phobius"/>
    </source>
</evidence>
<keyword evidence="2" id="KW-0813">Transport</keyword>
<keyword evidence="4 7" id="KW-0812">Transmembrane</keyword>
<proteinExistence type="predicted"/>
<feature type="transmembrane region" description="Helical" evidence="7">
    <location>
        <begin position="45"/>
        <end position="66"/>
    </location>
</feature>
<keyword evidence="6 7" id="KW-0472">Membrane</keyword>
<sequence>MIADNVWLFALFYMLNGIGGVLYIPAQRAQISDCTESAMRTEVFAALHVIEGFGAAVGPIAGLAVYSYHPALLFGFQVCAFSLYWLVVYFRLPETLPSKSQKEILQKEKPVFIQDMLLHHRSVLLLMLFTIPVSLLYAQLETNYRLYLAELFENFLFILASFTVCHALLGIVLQIPLVKWTEKLKMNTVVIISYGCFALSAIGFAFASSPAWLLLTTIVFTAGESVLFNHVQAFVSKIAPSHMRGRYFAFYGLHWDISRTIGPFLGGVVLIRCGGAVLFLSSCAVVAAGGAAQYFAVKKLEKAAE</sequence>
<feature type="transmembrane region" description="Helical" evidence="7">
    <location>
        <begin position="123"/>
        <end position="140"/>
    </location>
</feature>
<evidence type="ECO:0000313" key="9">
    <source>
        <dbReference type="EMBL" id="ASB90195.1"/>
    </source>
</evidence>
<dbReference type="Gene3D" id="1.20.1250.20">
    <property type="entry name" value="MFS general substrate transporter like domains"/>
    <property type="match status" value="1"/>
</dbReference>
<keyword evidence="3" id="KW-1003">Cell membrane</keyword>
<protein>
    <submittedName>
        <fullName evidence="9">MFS-type transporter YhjO</fullName>
    </submittedName>
</protein>
<dbReference type="Pfam" id="PF07690">
    <property type="entry name" value="MFS_1"/>
    <property type="match status" value="1"/>
</dbReference>
<feature type="transmembrane region" description="Helical" evidence="7">
    <location>
        <begin position="6"/>
        <end position="24"/>
    </location>
</feature>
<feature type="domain" description="Major facilitator superfamily (MFS) profile" evidence="8">
    <location>
        <begin position="1"/>
        <end position="301"/>
    </location>
</feature>
<feature type="transmembrane region" description="Helical" evidence="7">
    <location>
        <begin position="155"/>
        <end position="177"/>
    </location>
</feature>